<reference evidence="1" key="1">
    <citation type="journal article" date="2019" name="Sci. Rep.">
        <title>Draft genome of Tanacetum cinerariifolium, the natural source of mosquito coil.</title>
        <authorList>
            <person name="Yamashiro T."/>
            <person name="Shiraishi A."/>
            <person name="Satake H."/>
            <person name="Nakayama K."/>
        </authorList>
    </citation>
    <scope>NUCLEOTIDE SEQUENCE</scope>
</reference>
<dbReference type="AlphaFoldDB" id="A0A699W326"/>
<evidence type="ECO:0000313" key="1">
    <source>
        <dbReference type="EMBL" id="GFD40970.1"/>
    </source>
</evidence>
<keyword evidence="1" id="KW-0808">Transferase</keyword>
<gene>
    <name evidence="1" type="ORF">Tci_912939</name>
</gene>
<name>A0A699W326_TANCI</name>
<comment type="caution">
    <text evidence="1">The sequence shown here is derived from an EMBL/GenBank/DDBJ whole genome shotgun (WGS) entry which is preliminary data.</text>
</comment>
<dbReference type="EMBL" id="BKCJ011543495">
    <property type="protein sequence ID" value="GFD40970.1"/>
    <property type="molecule type" value="Genomic_DNA"/>
</dbReference>
<dbReference type="GO" id="GO:0003964">
    <property type="term" value="F:RNA-directed DNA polymerase activity"/>
    <property type="evidence" value="ECO:0007669"/>
    <property type="project" value="UniProtKB-KW"/>
</dbReference>
<accession>A0A699W326</accession>
<keyword evidence="1" id="KW-0695">RNA-directed DNA polymerase</keyword>
<keyword evidence="1" id="KW-0548">Nucleotidyltransferase</keyword>
<organism evidence="1">
    <name type="scientific">Tanacetum cinerariifolium</name>
    <name type="common">Dalmatian daisy</name>
    <name type="synonym">Chrysanthemum cinerariifolium</name>
    <dbReference type="NCBI Taxonomy" id="118510"/>
    <lineage>
        <taxon>Eukaryota</taxon>
        <taxon>Viridiplantae</taxon>
        <taxon>Streptophyta</taxon>
        <taxon>Embryophyta</taxon>
        <taxon>Tracheophyta</taxon>
        <taxon>Spermatophyta</taxon>
        <taxon>Magnoliopsida</taxon>
        <taxon>eudicotyledons</taxon>
        <taxon>Gunneridae</taxon>
        <taxon>Pentapetalae</taxon>
        <taxon>asterids</taxon>
        <taxon>campanulids</taxon>
        <taxon>Asterales</taxon>
        <taxon>Asteraceae</taxon>
        <taxon>Asteroideae</taxon>
        <taxon>Anthemideae</taxon>
        <taxon>Anthemidinae</taxon>
        <taxon>Tanacetum</taxon>
    </lineage>
</organism>
<proteinExistence type="predicted"/>
<protein>
    <submittedName>
        <fullName evidence="1">Putative reverse transcriptase domain-containing protein</fullName>
    </submittedName>
</protein>
<sequence length="76" mass="8834">MKRDVAMFVARCLICQQVKIEHHRASGLLQQLDIPVLKWDEISIDFVTDRQSELAYYLDIGGHVTFMCIRVDRQLG</sequence>